<dbReference type="Proteomes" id="UP000006729">
    <property type="component" value="Chromosome 3"/>
</dbReference>
<gene>
    <name evidence="1" type="ORF">POPTR_003G173600</name>
</gene>
<proteinExistence type="predicted"/>
<organism evidence="1 2">
    <name type="scientific">Populus trichocarpa</name>
    <name type="common">Western balsam poplar</name>
    <name type="synonym">Populus balsamifera subsp. trichocarpa</name>
    <dbReference type="NCBI Taxonomy" id="3694"/>
    <lineage>
        <taxon>Eukaryota</taxon>
        <taxon>Viridiplantae</taxon>
        <taxon>Streptophyta</taxon>
        <taxon>Embryophyta</taxon>
        <taxon>Tracheophyta</taxon>
        <taxon>Spermatophyta</taxon>
        <taxon>Magnoliopsida</taxon>
        <taxon>eudicotyledons</taxon>
        <taxon>Gunneridae</taxon>
        <taxon>Pentapetalae</taxon>
        <taxon>rosids</taxon>
        <taxon>fabids</taxon>
        <taxon>Malpighiales</taxon>
        <taxon>Salicaceae</taxon>
        <taxon>Saliceae</taxon>
        <taxon>Populus</taxon>
    </lineage>
</organism>
<evidence type="ECO:0000313" key="2">
    <source>
        <dbReference type="Proteomes" id="UP000006729"/>
    </source>
</evidence>
<dbReference type="Gramene" id="Potri.003G173600.2.v4.1">
    <property type="protein sequence ID" value="Potri.003G173600.2.v4.1"/>
    <property type="gene ID" value="Potri.003G173600.v4.1"/>
</dbReference>
<reference evidence="1 2" key="1">
    <citation type="journal article" date="2006" name="Science">
        <title>The genome of black cottonwood, Populus trichocarpa (Torr. &amp; Gray).</title>
        <authorList>
            <person name="Tuskan G.A."/>
            <person name="Difazio S."/>
            <person name="Jansson S."/>
            <person name="Bohlmann J."/>
            <person name="Grigoriev I."/>
            <person name="Hellsten U."/>
            <person name="Putnam N."/>
            <person name="Ralph S."/>
            <person name="Rombauts S."/>
            <person name="Salamov A."/>
            <person name="Schein J."/>
            <person name="Sterck L."/>
            <person name="Aerts A."/>
            <person name="Bhalerao R.R."/>
            <person name="Bhalerao R.P."/>
            <person name="Blaudez D."/>
            <person name="Boerjan W."/>
            <person name="Brun A."/>
            <person name="Brunner A."/>
            <person name="Busov V."/>
            <person name="Campbell M."/>
            <person name="Carlson J."/>
            <person name="Chalot M."/>
            <person name="Chapman J."/>
            <person name="Chen G.L."/>
            <person name="Cooper D."/>
            <person name="Coutinho P.M."/>
            <person name="Couturier J."/>
            <person name="Covert S."/>
            <person name="Cronk Q."/>
            <person name="Cunningham R."/>
            <person name="Davis J."/>
            <person name="Degroeve S."/>
            <person name="Dejardin A."/>
            <person name="Depamphilis C."/>
            <person name="Detter J."/>
            <person name="Dirks B."/>
            <person name="Dubchak I."/>
            <person name="Duplessis S."/>
            <person name="Ehlting J."/>
            <person name="Ellis B."/>
            <person name="Gendler K."/>
            <person name="Goodstein D."/>
            <person name="Gribskov M."/>
            <person name="Grimwood J."/>
            <person name="Groover A."/>
            <person name="Gunter L."/>
            <person name="Hamberger B."/>
            <person name="Heinze B."/>
            <person name="Helariutta Y."/>
            <person name="Henrissat B."/>
            <person name="Holligan D."/>
            <person name="Holt R."/>
            <person name="Huang W."/>
            <person name="Islam-Faridi N."/>
            <person name="Jones S."/>
            <person name="Jones-Rhoades M."/>
            <person name="Jorgensen R."/>
            <person name="Joshi C."/>
            <person name="Kangasjarvi J."/>
            <person name="Karlsson J."/>
            <person name="Kelleher C."/>
            <person name="Kirkpatrick R."/>
            <person name="Kirst M."/>
            <person name="Kohler A."/>
            <person name="Kalluri U."/>
            <person name="Larimer F."/>
            <person name="Leebens-Mack J."/>
            <person name="Leple J.C."/>
            <person name="Locascio P."/>
            <person name="Lou Y."/>
            <person name="Lucas S."/>
            <person name="Martin F."/>
            <person name="Montanini B."/>
            <person name="Napoli C."/>
            <person name="Nelson D.R."/>
            <person name="Nelson C."/>
            <person name="Nieminen K."/>
            <person name="Nilsson O."/>
            <person name="Pereda V."/>
            <person name="Peter G."/>
            <person name="Philippe R."/>
            <person name="Pilate G."/>
            <person name="Poliakov A."/>
            <person name="Razumovskaya J."/>
            <person name="Richardson P."/>
            <person name="Rinaldi C."/>
            <person name="Ritland K."/>
            <person name="Rouze P."/>
            <person name="Ryaboy D."/>
            <person name="Schmutz J."/>
            <person name="Schrader J."/>
            <person name="Segerman B."/>
            <person name="Shin H."/>
            <person name="Siddiqui A."/>
            <person name="Sterky F."/>
            <person name="Terry A."/>
            <person name="Tsai C.J."/>
            <person name="Uberbacher E."/>
            <person name="Unneberg P."/>
            <person name="Vahala J."/>
            <person name="Wall K."/>
            <person name="Wessler S."/>
            <person name="Yang G."/>
            <person name="Yin T."/>
            <person name="Douglas C."/>
            <person name="Marra M."/>
            <person name="Sandberg G."/>
            <person name="Van de Peer Y."/>
            <person name="Rokhsar D."/>
        </authorList>
    </citation>
    <scope>NUCLEOTIDE SEQUENCE [LARGE SCALE GENOMIC DNA]</scope>
    <source>
        <strain evidence="2">cv. Nisqually</strain>
    </source>
</reference>
<protein>
    <submittedName>
        <fullName evidence="1">Uncharacterized protein</fullName>
    </submittedName>
</protein>
<dbReference type="AlphaFoldDB" id="A0A3N7ERX3"/>
<accession>A0A3N7ERX3</accession>
<dbReference type="InParanoid" id="A0A3N7ERX3"/>
<evidence type="ECO:0000313" key="1">
    <source>
        <dbReference type="EMBL" id="RQO88499.1"/>
    </source>
</evidence>
<keyword evidence="2" id="KW-1185">Reference proteome</keyword>
<sequence>MPRMILVLCLRNGLVEKTFTPSLLFDLSAGQKLTTSTTVFTESTSSSSRANGIKALRDDNFTLAYKIVMEYAEWCEVKHTHIGASWYFFHGEKYKSYPRSVLFLFNSGYSRDDLDSEALNLTNNTSSPISVTLHHCEQLARRFYCSEYRIRGPRVQWFSGIRI</sequence>
<name>A0A3N7ERX3_POPTR</name>
<dbReference type="EMBL" id="CM009292">
    <property type="protein sequence ID" value="RQO88499.1"/>
    <property type="molecule type" value="Genomic_DNA"/>
</dbReference>